<feature type="compositionally biased region" description="Basic and acidic residues" evidence="18">
    <location>
        <begin position="60"/>
        <end position="83"/>
    </location>
</feature>
<evidence type="ECO:0000256" key="5">
    <source>
        <dbReference type="ARBA" id="ARBA00022519"/>
    </source>
</evidence>
<evidence type="ECO:0000256" key="17">
    <source>
        <dbReference type="SAM" id="Coils"/>
    </source>
</evidence>
<evidence type="ECO:0000256" key="14">
    <source>
        <dbReference type="ARBA" id="ARBA00023136"/>
    </source>
</evidence>
<keyword evidence="4" id="KW-1003">Cell membrane</keyword>
<evidence type="ECO:0000256" key="7">
    <source>
        <dbReference type="ARBA" id="ARBA00022679"/>
    </source>
</evidence>
<evidence type="ECO:0000256" key="6">
    <source>
        <dbReference type="ARBA" id="ARBA00022553"/>
    </source>
</evidence>
<feature type="coiled-coil region" evidence="17">
    <location>
        <begin position="580"/>
        <end position="607"/>
    </location>
</feature>
<comment type="subcellular location">
    <subcellularLocation>
        <location evidence="2">Cell inner membrane</location>
        <topology evidence="2">Multi-pass membrane protein</topology>
    </subcellularLocation>
</comment>
<evidence type="ECO:0000256" key="1">
    <source>
        <dbReference type="ARBA" id="ARBA00000085"/>
    </source>
</evidence>
<name>A0A1N7ME14_9RHOB</name>
<keyword evidence="17" id="KW-0175">Coiled coil</keyword>
<dbReference type="InterPro" id="IPR003661">
    <property type="entry name" value="HisK_dim/P_dom"/>
</dbReference>
<dbReference type="Gene3D" id="3.30.565.10">
    <property type="entry name" value="Histidine kinase-like ATPase, C-terminal domain"/>
    <property type="match status" value="1"/>
</dbReference>
<dbReference type="Pfam" id="PF02518">
    <property type="entry name" value="HATPase_c"/>
    <property type="match status" value="1"/>
</dbReference>
<dbReference type="PANTHER" id="PTHR43065:SF46">
    <property type="entry name" value="C4-DICARBOXYLATE TRANSPORT SENSOR PROTEIN DCTB"/>
    <property type="match status" value="1"/>
</dbReference>
<keyword evidence="12 19" id="KW-1133">Transmembrane helix</keyword>
<evidence type="ECO:0000256" key="9">
    <source>
        <dbReference type="ARBA" id="ARBA00022741"/>
    </source>
</evidence>
<dbReference type="InterPro" id="IPR029151">
    <property type="entry name" value="Sensor-like_sf"/>
</dbReference>
<dbReference type="CDD" id="cd00082">
    <property type="entry name" value="HisKA"/>
    <property type="match status" value="1"/>
</dbReference>
<evidence type="ECO:0000256" key="16">
    <source>
        <dbReference type="ARBA" id="ARBA00073143"/>
    </source>
</evidence>
<evidence type="ECO:0000256" key="12">
    <source>
        <dbReference type="ARBA" id="ARBA00022989"/>
    </source>
</evidence>
<dbReference type="Proteomes" id="UP000186098">
    <property type="component" value="Unassembled WGS sequence"/>
</dbReference>
<evidence type="ECO:0000256" key="11">
    <source>
        <dbReference type="ARBA" id="ARBA00022840"/>
    </source>
</evidence>
<proteinExistence type="predicted"/>
<evidence type="ECO:0000256" key="13">
    <source>
        <dbReference type="ARBA" id="ARBA00023012"/>
    </source>
</evidence>
<dbReference type="Gene3D" id="1.10.287.130">
    <property type="match status" value="1"/>
</dbReference>
<dbReference type="FunFam" id="1.10.287.130:FF:000049">
    <property type="entry name" value="C4-dicarboxylate transport sensor protein DctB"/>
    <property type="match status" value="1"/>
</dbReference>
<keyword evidence="7" id="KW-0808">Transferase</keyword>
<feature type="compositionally biased region" description="Pro residues" evidence="18">
    <location>
        <begin position="112"/>
        <end position="127"/>
    </location>
</feature>
<gene>
    <name evidence="21" type="ORF">SAMN05421795_1075</name>
</gene>
<dbReference type="InterPro" id="IPR005467">
    <property type="entry name" value="His_kinase_dom"/>
</dbReference>
<keyword evidence="14 19" id="KW-0472">Membrane</keyword>
<evidence type="ECO:0000256" key="2">
    <source>
        <dbReference type="ARBA" id="ARBA00004429"/>
    </source>
</evidence>
<dbReference type="PANTHER" id="PTHR43065">
    <property type="entry name" value="SENSOR HISTIDINE KINASE"/>
    <property type="match status" value="1"/>
</dbReference>
<accession>A0A1N7ME14</accession>
<dbReference type="Gene3D" id="3.30.450.20">
    <property type="entry name" value="PAS domain"/>
    <property type="match status" value="1"/>
</dbReference>
<feature type="compositionally biased region" description="Low complexity" evidence="18">
    <location>
        <begin position="97"/>
        <end position="111"/>
    </location>
</feature>
<dbReference type="PRINTS" id="PR00344">
    <property type="entry name" value="BCTRLSENSOR"/>
</dbReference>
<keyword evidence="22" id="KW-1185">Reference proteome</keyword>
<dbReference type="InterPro" id="IPR036890">
    <property type="entry name" value="HATPase_C_sf"/>
</dbReference>
<dbReference type="EMBL" id="FTOM01000007">
    <property type="protein sequence ID" value="SIS84333.1"/>
    <property type="molecule type" value="Genomic_DNA"/>
</dbReference>
<feature type="transmembrane region" description="Helical" evidence="19">
    <location>
        <begin position="272"/>
        <end position="290"/>
    </location>
</feature>
<feature type="domain" description="Histidine kinase" evidence="20">
    <location>
        <begin position="623"/>
        <end position="833"/>
    </location>
</feature>
<dbReference type="AlphaFoldDB" id="A0A1N7ME14"/>
<dbReference type="SMART" id="SM00387">
    <property type="entry name" value="HATPase_c"/>
    <property type="match status" value="1"/>
</dbReference>
<dbReference type="InterPro" id="IPR004358">
    <property type="entry name" value="Sig_transdc_His_kin-like_C"/>
</dbReference>
<evidence type="ECO:0000256" key="10">
    <source>
        <dbReference type="ARBA" id="ARBA00022777"/>
    </source>
</evidence>
<dbReference type="SUPFAM" id="SSF47384">
    <property type="entry name" value="Homodimeric domain of signal transducing histidine kinase"/>
    <property type="match status" value="1"/>
</dbReference>
<keyword evidence="6" id="KW-0597">Phosphoprotein</keyword>
<dbReference type="PROSITE" id="PS50109">
    <property type="entry name" value="HIS_KIN"/>
    <property type="match status" value="1"/>
</dbReference>
<evidence type="ECO:0000256" key="8">
    <source>
        <dbReference type="ARBA" id="ARBA00022692"/>
    </source>
</evidence>
<reference evidence="22" key="1">
    <citation type="submission" date="2017-01" db="EMBL/GenBank/DDBJ databases">
        <authorList>
            <person name="Varghese N."/>
            <person name="Submissions S."/>
        </authorList>
    </citation>
    <scope>NUCLEOTIDE SEQUENCE [LARGE SCALE GENOMIC DNA]</scope>
    <source>
        <strain evidence="22">DSM 18714</strain>
    </source>
</reference>
<keyword evidence="10 21" id="KW-0418">Kinase</keyword>
<keyword evidence="5" id="KW-0997">Cell inner membrane</keyword>
<dbReference type="STRING" id="407234.SAMN05421795_1075"/>
<keyword evidence="8 19" id="KW-0812">Transmembrane</keyword>
<keyword evidence="13" id="KW-0902">Two-component regulatory system</keyword>
<feature type="transmembrane region" description="Helical" evidence="19">
    <location>
        <begin position="542"/>
        <end position="562"/>
    </location>
</feature>
<evidence type="ECO:0000313" key="21">
    <source>
        <dbReference type="EMBL" id="SIS84333.1"/>
    </source>
</evidence>
<dbReference type="SUPFAM" id="SSF55874">
    <property type="entry name" value="ATPase domain of HSP90 chaperone/DNA topoisomerase II/histidine kinase"/>
    <property type="match status" value="1"/>
</dbReference>
<dbReference type="GO" id="GO:0000155">
    <property type="term" value="F:phosphorelay sensor kinase activity"/>
    <property type="evidence" value="ECO:0007669"/>
    <property type="project" value="InterPro"/>
</dbReference>
<comment type="function">
    <text evidence="15">Member of the two-component regulatory system DctB/DctD involved in the transport of C4-dicarboxylates. DctB functions as a membrane-associated protein kinase that phosphorylates DctD in response to environmental signals.</text>
</comment>
<evidence type="ECO:0000256" key="15">
    <source>
        <dbReference type="ARBA" id="ARBA00059004"/>
    </source>
</evidence>
<dbReference type="EC" id="2.7.13.3" evidence="3"/>
<evidence type="ECO:0000256" key="3">
    <source>
        <dbReference type="ARBA" id="ARBA00012438"/>
    </source>
</evidence>
<evidence type="ECO:0000256" key="18">
    <source>
        <dbReference type="SAM" id="MobiDB-lite"/>
    </source>
</evidence>
<dbReference type="GO" id="GO:0005886">
    <property type="term" value="C:plasma membrane"/>
    <property type="evidence" value="ECO:0007669"/>
    <property type="project" value="UniProtKB-SubCell"/>
</dbReference>
<feature type="region of interest" description="Disordered" evidence="18">
    <location>
        <begin position="1"/>
        <end position="266"/>
    </location>
</feature>
<keyword evidence="11" id="KW-0067">ATP-binding</keyword>
<feature type="compositionally biased region" description="Gly residues" evidence="18">
    <location>
        <begin position="232"/>
        <end position="243"/>
    </location>
</feature>
<dbReference type="InterPro" id="IPR003594">
    <property type="entry name" value="HATPase_dom"/>
</dbReference>
<evidence type="ECO:0000313" key="22">
    <source>
        <dbReference type="Proteomes" id="UP000186098"/>
    </source>
</evidence>
<comment type="catalytic activity">
    <reaction evidence="1">
        <text>ATP + protein L-histidine = ADP + protein N-phospho-L-histidine.</text>
        <dbReference type="EC" id="2.7.13.3"/>
    </reaction>
</comment>
<sequence length="844" mass="89611">MPGRAPAPKGPETDPSGAVGVPERPESPSGLVPPGEGADRGRTGAPPSPAVADGSSSHLSPDRDGRGSPGADRPEDRAARSKDQTGPVPHSRGEGGAAPAPGRAPQGAAPAPALPPSPEDQTPPPSRLQPERGKPFGRRTAPLAGSGPAAPPAPEGAPRGREVSALSGGQGRPESPGHPGTSFENSTHAAGQGDPAGAYPSVSERGPGQGGVGRASAERGDRTPGAETEGAGASGTGASGAGGAAAREGRPREGSPFGFGTGDSSESSRRSWALRLVVGAILALAVAVIWSTNSWLSERFTETTRVRAELRLALYSGNILSELQRSSVVPLLLARDPQLISSLASSEFSTTSARLISAEKEIEAASIRLLDISGRVVAATDRQLIGTNYAQQPWFVEAMRSRETVFTAAPRVTGGTEFVYSRALRQEGRPVGVIVVEADLMKFERSWAGISDVIAVADSEGRIILATEPRWRGLTLDEAMATRDPPSAIQRAFQLTSDWANAPPDAYLRGVAVMRAQTRLPFRGWRMISFTSYDSIRERVNAVLALEIMGFAILLAWVFYLMSRRARVLSARYRRESVELRALNARLSREIAERERVQKDLAVAEQTLAQSSKLAVLGEMSASVSHELNQPLAAMKTYLAGARLLLQRGRVVEALSSFQRIDDLIERMGAITRQLKSYARKGGEAFEPVDLRAAISSALSMMEPQLRARTVRITRTLPRGTYLVMADRIRLEQVIINLLRNAIDATRDAPEPQIELMLTVGETAVLSVRDNGPGIADLDKLFEPFWTTKKPGEGTGLGLAISSGIVKDFGGRLTAHNAAGGGAVFEMQLPLYSEDPRDGSRAAE</sequence>
<keyword evidence="9" id="KW-0547">Nucleotide-binding</keyword>
<evidence type="ECO:0000259" key="20">
    <source>
        <dbReference type="PROSITE" id="PS50109"/>
    </source>
</evidence>
<dbReference type="InterPro" id="IPR036097">
    <property type="entry name" value="HisK_dim/P_sf"/>
</dbReference>
<dbReference type="SMART" id="SM00388">
    <property type="entry name" value="HisKA"/>
    <property type="match status" value="1"/>
</dbReference>
<organism evidence="21 22">
    <name type="scientific">Phaeovulum vinaykumarii</name>
    <dbReference type="NCBI Taxonomy" id="407234"/>
    <lineage>
        <taxon>Bacteria</taxon>
        <taxon>Pseudomonadati</taxon>
        <taxon>Pseudomonadota</taxon>
        <taxon>Alphaproteobacteria</taxon>
        <taxon>Rhodobacterales</taxon>
        <taxon>Paracoccaceae</taxon>
        <taxon>Phaeovulum</taxon>
    </lineage>
</organism>
<dbReference type="Pfam" id="PF00512">
    <property type="entry name" value="HisKA"/>
    <property type="match status" value="1"/>
</dbReference>
<protein>
    <recommendedName>
        <fullName evidence="16">C4-dicarboxylate transport sensor protein DctB</fullName>
        <ecNumber evidence="3">2.7.13.3</ecNumber>
    </recommendedName>
</protein>
<evidence type="ECO:0000256" key="19">
    <source>
        <dbReference type="SAM" id="Phobius"/>
    </source>
</evidence>
<evidence type="ECO:0000256" key="4">
    <source>
        <dbReference type="ARBA" id="ARBA00022475"/>
    </source>
</evidence>
<dbReference type="SUPFAM" id="SSF103190">
    <property type="entry name" value="Sensory domain-like"/>
    <property type="match status" value="1"/>
</dbReference>
<dbReference type="GO" id="GO:0005524">
    <property type="term" value="F:ATP binding"/>
    <property type="evidence" value="ECO:0007669"/>
    <property type="project" value="UniProtKB-KW"/>
</dbReference>